<sequence length="184" mass="20342">MLNRSRLQCPQTSLDLLAETNTGKTAQLAHQLSLSTGQLTYVVQLTRTKQLTHHTQLSLKTVRTTVFSRNNRTCQASSAPAEDHHSTGPHSTLLPANILAVISKTACYCQLSSQSPEQHRAFNSVYDLRKILRYHSLAHADQLRSCISTTAHRPQDSAYCSSQITLASLSTVRTTQLGMLINNL</sequence>
<gene>
    <name evidence="1" type="ORF">F511_41214</name>
</gene>
<keyword evidence="2" id="KW-1185">Reference proteome</keyword>
<dbReference type="Proteomes" id="UP000250235">
    <property type="component" value="Unassembled WGS sequence"/>
</dbReference>
<evidence type="ECO:0000313" key="2">
    <source>
        <dbReference type="Proteomes" id="UP000250235"/>
    </source>
</evidence>
<name>A0A2Z7CHN5_9LAMI</name>
<protein>
    <submittedName>
        <fullName evidence="1">Uncharacterized protein</fullName>
    </submittedName>
</protein>
<proteinExistence type="predicted"/>
<accession>A0A2Z7CHN5</accession>
<reference evidence="1 2" key="1">
    <citation type="journal article" date="2015" name="Proc. Natl. Acad. Sci. U.S.A.">
        <title>The resurrection genome of Boea hygrometrica: A blueprint for survival of dehydration.</title>
        <authorList>
            <person name="Xiao L."/>
            <person name="Yang G."/>
            <person name="Zhang L."/>
            <person name="Yang X."/>
            <person name="Zhao S."/>
            <person name="Ji Z."/>
            <person name="Zhou Q."/>
            <person name="Hu M."/>
            <person name="Wang Y."/>
            <person name="Chen M."/>
            <person name="Xu Y."/>
            <person name="Jin H."/>
            <person name="Xiao X."/>
            <person name="Hu G."/>
            <person name="Bao F."/>
            <person name="Hu Y."/>
            <person name="Wan P."/>
            <person name="Li L."/>
            <person name="Deng X."/>
            <person name="Kuang T."/>
            <person name="Xiang C."/>
            <person name="Zhu J.K."/>
            <person name="Oliver M.J."/>
            <person name="He Y."/>
        </authorList>
    </citation>
    <scope>NUCLEOTIDE SEQUENCE [LARGE SCALE GENOMIC DNA]</scope>
    <source>
        <strain evidence="2">cv. XS01</strain>
    </source>
</reference>
<dbReference type="AlphaFoldDB" id="A0A2Z7CHN5"/>
<dbReference type="EMBL" id="KQ995522">
    <property type="protein sequence ID" value="KZV46571.1"/>
    <property type="molecule type" value="Genomic_DNA"/>
</dbReference>
<evidence type="ECO:0000313" key="1">
    <source>
        <dbReference type="EMBL" id="KZV46571.1"/>
    </source>
</evidence>
<organism evidence="1 2">
    <name type="scientific">Dorcoceras hygrometricum</name>
    <dbReference type="NCBI Taxonomy" id="472368"/>
    <lineage>
        <taxon>Eukaryota</taxon>
        <taxon>Viridiplantae</taxon>
        <taxon>Streptophyta</taxon>
        <taxon>Embryophyta</taxon>
        <taxon>Tracheophyta</taxon>
        <taxon>Spermatophyta</taxon>
        <taxon>Magnoliopsida</taxon>
        <taxon>eudicotyledons</taxon>
        <taxon>Gunneridae</taxon>
        <taxon>Pentapetalae</taxon>
        <taxon>asterids</taxon>
        <taxon>lamiids</taxon>
        <taxon>Lamiales</taxon>
        <taxon>Gesneriaceae</taxon>
        <taxon>Didymocarpoideae</taxon>
        <taxon>Trichosporeae</taxon>
        <taxon>Loxocarpinae</taxon>
        <taxon>Dorcoceras</taxon>
    </lineage>
</organism>